<keyword evidence="3" id="KW-1185">Reference proteome</keyword>
<dbReference type="PANTHER" id="PTHR34220:SF7">
    <property type="entry name" value="SENSOR HISTIDINE KINASE YPDA"/>
    <property type="match status" value="1"/>
</dbReference>
<reference evidence="3" key="1">
    <citation type="journal article" date="2019" name="Int. J. Syst. Evol. Microbiol.">
        <title>The Global Catalogue of Microorganisms (GCM) 10K type strain sequencing project: providing services to taxonomists for standard genome sequencing and annotation.</title>
        <authorList>
            <consortium name="The Broad Institute Genomics Platform"/>
            <consortium name="The Broad Institute Genome Sequencing Center for Infectious Disease"/>
            <person name="Wu L."/>
            <person name="Ma J."/>
        </authorList>
    </citation>
    <scope>NUCLEOTIDE SEQUENCE [LARGE SCALE GENOMIC DNA]</scope>
    <source>
        <strain evidence="3">KCTC 32239</strain>
    </source>
</reference>
<sequence length="239" mass="26408">MTPQLIAVLFSVACLAYLVSLLTHDVLIAFENIRDAELKRSAAQVLARDAELQVLRSQINPHFLFNSLNSISALTAIDASAARAMIIELGSFFRKSLALSSNTYIALSEELALCEHYLAIEKIRFDNRLTTDIAIEPESLSAKVPPMFLQPLVENAIKHGICNLSEGGVVSIMSAVHETWLYMTISNPIDSQPSSAAGTGTGLKNLKARLENLYGDRVRMTWQKNQTSFRVEIIIPLDF</sequence>
<dbReference type="EMBL" id="BMYZ01000001">
    <property type="protein sequence ID" value="GGY66358.1"/>
    <property type="molecule type" value="Genomic_DNA"/>
</dbReference>
<accession>A0ABQ3ASF7</accession>
<comment type="caution">
    <text evidence="2">The sequence shown here is derived from an EMBL/GenBank/DDBJ whole genome shotgun (WGS) entry which is preliminary data.</text>
</comment>
<dbReference type="SUPFAM" id="SSF55874">
    <property type="entry name" value="ATPase domain of HSP90 chaperone/DNA topoisomerase II/histidine kinase"/>
    <property type="match status" value="1"/>
</dbReference>
<dbReference type="Pfam" id="PF06580">
    <property type="entry name" value="His_kinase"/>
    <property type="match status" value="1"/>
</dbReference>
<organism evidence="2 3">
    <name type="scientific">Cellvibrio zantedeschiae</name>
    <dbReference type="NCBI Taxonomy" id="1237077"/>
    <lineage>
        <taxon>Bacteria</taxon>
        <taxon>Pseudomonadati</taxon>
        <taxon>Pseudomonadota</taxon>
        <taxon>Gammaproteobacteria</taxon>
        <taxon>Cellvibrionales</taxon>
        <taxon>Cellvibrionaceae</taxon>
        <taxon>Cellvibrio</taxon>
    </lineage>
</organism>
<gene>
    <name evidence="2" type="ORF">GCM10011613_07860</name>
</gene>
<protein>
    <recommendedName>
        <fullName evidence="1">Signal transduction histidine kinase internal region domain-containing protein</fullName>
    </recommendedName>
</protein>
<dbReference type="InterPro" id="IPR036890">
    <property type="entry name" value="HATPase_C_sf"/>
</dbReference>
<name>A0ABQ3ASF7_9GAMM</name>
<dbReference type="Gene3D" id="3.30.565.10">
    <property type="entry name" value="Histidine kinase-like ATPase, C-terminal domain"/>
    <property type="match status" value="1"/>
</dbReference>
<evidence type="ECO:0000259" key="1">
    <source>
        <dbReference type="Pfam" id="PF06580"/>
    </source>
</evidence>
<dbReference type="Proteomes" id="UP000619761">
    <property type="component" value="Unassembled WGS sequence"/>
</dbReference>
<evidence type="ECO:0000313" key="3">
    <source>
        <dbReference type="Proteomes" id="UP000619761"/>
    </source>
</evidence>
<feature type="domain" description="Signal transduction histidine kinase internal region" evidence="1">
    <location>
        <begin position="50"/>
        <end position="129"/>
    </location>
</feature>
<dbReference type="InterPro" id="IPR050640">
    <property type="entry name" value="Bact_2-comp_sensor_kinase"/>
</dbReference>
<dbReference type="InterPro" id="IPR010559">
    <property type="entry name" value="Sig_transdc_His_kin_internal"/>
</dbReference>
<dbReference type="PANTHER" id="PTHR34220">
    <property type="entry name" value="SENSOR HISTIDINE KINASE YPDA"/>
    <property type="match status" value="1"/>
</dbReference>
<proteinExistence type="predicted"/>
<evidence type="ECO:0000313" key="2">
    <source>
        <dbReference type="EMBL" id="GGY66358.1"/>
    </source>
</evidence>